<dbReference type="RefSeq" id="WP_133640719.1">
    <property type="nucleotide sequence ID" value="NZ_SNZV01000005.1"/>
</dbReference>
<dbReference type="OrthoDB" id="9772863at2"/>
<evidence type="ECO:0000313" key="7">
    <source>
        <dbReference type="Proteomes" id="UP000294752"/>
    </source>
</evidence>
<evidence type="ECO:0000256" key="1">
    <source>
        <dbReference type="ARBA" id="ARBA00001526"/>
    </source>
</evidence>
<dbReference type="PRINTS" id="PR00118">
    <property type="entry name" value="BLACTAMASEA"/>
</dbReference>
<feature type="signal peptide" evidence="4">
    <location>
        <begin position="1"/>
        <end position="24"/>
    </location>
</feature>
<dbReference type="SUPFAM" id="SSF56601">
    <property type="entry name" value="beta-lactamase/transpeptidase-like"/>
    <property type="match status" value="1"/>
</dbReference>
<dbReference type="InterPro" id="IPR045155">
    <property type="entry name" value="Beta-lactam_cat"/>
</dbReference>
<evidence type="ECO:0000256" key="3">
    <source>
        <dbReference type="ARBA" id="ARBA00012865"/>
    </source>
</evidence>
<dbReference type="InterPro" id="IPR000871">
    <property type="entry name" value="Beta-lactam_class-A"/>
</dbReference>
<organism evidence="6 7">
    <name type="scientific">Sphingobacterium paludis</name>
    <dbReference type="NCBI Taxonomy" id="1476465"/>
    <lineage>
        <taxon>Bacteria</taxon>
        <taxon>Pseudomonadati</taxon>
        <taxon>Bacteroidota</taxon>
        <taxon>Sphingobacteriia</taxon>
        <taxon>Sphingobacteriales</taxon>
        <taxon>Sphingobacteriaceae</taxon>
        <taxon>Sphingobacterium</taxon>
    </lineage>
</organism>
<gene>
    <name evidence="6" type="ORF">B0I21_105383</name>
</gene>
<dbReference type="Proteomes" id="UP000294752">
    <property type="component" value="Unassembled WGS sequence"/>
</dbReference>
<comment type="caution">
    <text evidence="6">The sequence shown here is derived from an EMBL/GenBank/DDBJ whole genome shotgun (WGS) entry which is preliminary data.</text>
</comment>
<feature type="domain" description="Beta-lactamase class A catalytic" evidence="5">
    <location>
        <begin position="51"/>
        <end position="270"/>
    </location>
</feature>
<accession>A0A4V3E1M2</accession>
<dbReference type="GO" id="GO:0008800">
    <property type="term" value="F:beta-lactamase activity"/>
    <property type="evidence" value="ECO:0007669"/>
    <property type="project" value="UniProtKB-EC"/>
</dbReference>
<dbReference type="NCBIfam" id="NF033103">
    <property type="entry name" value="bla_class_A"/>
    <property type="match status" value="1"/>
</dbReference>
<comment type="catalytic activity">
    <reaction evidence="1">
        <text>a beta-lactam + H2O = a substituted beta-amino acid</text>
        <dbReference type="Rhea" id="RHEA:20401"/>
        <dbReference type="ChEBI" id="CHEBI:15377"/>
        <dbReference type="ChEBI" id="CHEBI:35627"/>
        <dbReference type="ChEBI" id="CHEBI:140347"/>
        <dbReference type="EC" id="3.5.2.6"/>
    </reaction>
</comment>
<dbReference type="Pfam" id="PF13354">
    <property type="entry name" value="Beta-lactamase2"/>
    <property type="match status" value="1"/>
</dbReference>
<dbReference type="Gene3D" id="3.40.710.10">
    <property type="entry name" value="DD-peptidase/beta-lactamase superfamily"/>
    <property type="match status" value="1"/>
</dbReference>
<proteinExistence type="inferred from homology"/>
<dbReference type="EC" id="3.5.2.6" evidence="3"/>
<keyword evidence="4" id="KW-0732">Signal</keyword>
<keyword evidence="7" id="KW-1185">Reference proteome</keyword>
<evidence type="ECO:0000259" key="5">
    <source>
        <dbReference type="Pfam" id="PF13354"/>
    </source>
</evidence>
<name>A0A4V3E1M2_9SPHI</name>
<evidence type="ECO:0000256" key="4">
    <source>
        <dbReference type="SAM" id="SignalP"/>
    </source>
</evidence>
<feature type="chain" id="PRO_5020748344" description="beta-lactamase" evidence="4">
    <location>
        <begin position="25"/>
        <end position="303"/>
    </location>
</feature>
<protein>
    <recommendedName>
        <fullName evidence="3">beta-lactamase</fullName>
        <ecNumber evidence="3">3.5.2.6</ecNumber>
    </recommendedName>
</protein>
<dbReference type="GO" id="GO:0046677">
    <property type="term" value="P:response to antibiotic"/>
    <property type="evidence" value="ECO:0007669"/>
    <property type="project" value="InterPro"/>
</dbReference>
<reference evidence="6 7" key="1">
    <citation type="submission" date="2019-03" db="EMBL/GenBank/DDBJ databases">
        <title>Genomic Encyclopedia of Type Strains, Phase III (KMG-III): the genomes of soil and plant-associated and newly described type strains.</title>
        <authorList>
            <person name="Whitman W."/>
        </authorList>
    </citation>
    <scope>NUCLEOTIDE SEQUENCE [LARGE SCALE GENOMIC DNA]</scope>
    <source>
        <strain evidence="6 7">CGMCC 1.12801</strain>
    </source>
</reference>
<comment type="similarity">
    <text evidence="2">Belongs to the class-A beta-lactamase family.</text>
</comment>
<dbReference type="NCBIfam" id="NF012099">
    <property type="entry name" value="SubclassA2"/>
    <property type="match status" value="1"/>
</dbReference>
<dbReference type="AlphaFoldDB" id="A0A4V3E1M2"/>
<dbReference type="GO" id="GO:0030655">
    <property type="term" value="P:beta-lactam antibiotic catabolic process"/>
    <property type="evidence" value="ECO:0007669"/>
    <property type="project" value="InterPro"/>
</dbReference>
<dbReference type="PANTHER" id="PTHR35333:SF3">
    <property type="entry name" value="BETA-LACTAMASE-TYPE TRANSPEPTIDASE FOLD CONTAINING PROTEIN"/>
    <property type="match status" value="1"/>
</dbReference>
<evidence type="ECO:0000313" key="6">
    <source>
        <dbReference type="EMBL" id="TDS13248.1"/>
    </source>
</evidence>
<dbReference type="PANTHER" id="PTHR35333">
    <property type="entry name" value="BETA-LACTAMASE"/>
    <property type="match status" value="1"/>
</dbReference>
<sequence>MNICKFLILLILSSLSLSPGYSQSTSLENQITSFIQDKKAFVAVAIQEGHHGDIVQIHAEEKLPMQSVFKFHIAVAMLTEIDKGTFQLDQPITVSKEDLTPNIWSPLRDDYPQGATIPLSTLLTYMVAQSDNVACDVILKLLGGPEQVDLFFKEKGVKNLAIKINEKTMQSNWEAQFQNWTTAEECNNLLKTYFYNDKKELSPESHSFLWTVMKGTKTGLKRLKGDLPANTVVAHKTGYSGIKEGITEAAHDVGIIFLPDNKPLFISVFVSRSKEELAVNEEIIARIARMTYDFYVQPTNQRK</sequence>
<dbReference type="EMBL" id="SNZV01000005">
    <property type="protein sequence ID" value="TDS13248.1"/>
    <property type="molecule type" value="Genomic_DNA"/>
</dbReference>
<dbReference type="InterPro" id="IPR012338">
    <property type="entry name" value="Beta-lactam/transpept-like"/>
</dbReference>
<evidence type="ECO:0000256" key="2">
    <source>
        <dbReference type="ARBA" id="ARBA00009009"/>
    </source>
</evidence>